<dbReference type="EMBL" id="JBHFFA010000003">
    <property type="protein sequence ID" value="KAL2633895.1"/>
    <property type="molecule type" value="Genomic_DNA"/>
</dbReference>
<organism evidence="2 3">
    <name type="scientific">Riccia fluitans</name>
    <dbReference type="NCBI Taxonomy" id="41844"/>
    <lineage>
        <taxon>Eukaryota</taxon>
        <taxon>Viridiplantae</taxon>
        <taxon>Streptophyta</taxon>
        <taxon>Embryophyta</taxon>
        <taxon>Marchantiophyta</taxon>
        <taxon>Marchantiopsida</taxon>
        <taxon>Marchantiidae</taxon>
        <taxon>Marchantiales</taxon>
        <taxon>Ricciaceae</taxon>
        <taxon>Riccia</taxon>
    </lineage>
</organism>
<dbReference type="AlphaFoldDB" id="A0ABD1YTT1"/>
<comment type="caution">
    <text evidence="2">The sequence shown here is derived from an EMBL/GenBank/DDBJ whole genome shotgun (WGS) entry which is preliminary data.</text>
</comment>
<gene>
    <name evidence="2" type="ORF">R1flu_005374</name>
</gene>
<evidence type="ECO:0000259" key="1">
    <source>
        <dbReference type="Pfam" id="PF13966"/>
    </source>
</evidence>
<evidence type="ECO:0000313" key="3">
    <source>
        <dbReference type="Proteomes" id="UP001605036"/>
    </source>
</evidence>
<proteinExistence type="predicted"/>
<feature type="domain" description="Reverse transcriptase zinc-binding" evidence="1">
    <location>
        <begin position="341"/>
        <end position="407"/>
    </location>
</feature>
<dbReference type="InterPro" id="IPR026960">
    <property type="entry name" value="RVT-Znf"/>
</dbReference>
<dbReference type="PANTHER" id="PTHR33116:SF78">
    <property type="entry name" value="OS12G0587133 PROTEIN"/>
    <property type="match status" value="1"/>
</dbReference>
<dbReference type="Pfam" id="PF13966">
    <property type="entry name" value="zf-RVT"/>
    <property type="match status" value="1"/>
</dbReference>
<sequence length="482" mass="55763">MEHKRVYRYLGAPIGSGLKHDQLISFCLDRMVSRLNLWSNRLLSFKARVILIKHVLLTIPIFYLSAIDITKKVVETIEKIAAHFLWGKTKDGKNKRGLIPWPALKWEKHFGGLGFKDVWRQGVALFSKHMGDFFADSNKAQWHNLLDAFIDGQRAKRSGSIIRSSYRSQELLLLRRPMHPGKSNMAKALLTSWTITTKDLRWSPASALIPDHLTLRDLLALTMQADKLPNHSLKEIMAELRAKGVTTVLQLWQKKERLLTNDRLRLGSNSINFIRRILRAKGLAMVKLHRTGGWKWKKGDPVLKFNRSSAQLYKVTKPKEDWAREINRKWGLDDKGIVWNRRWKLIWHPQVHLKDATFVWRMLWQGLYTATKALRFGFGDGSCPVCKQNNESVDHLFLLCSCLNRFWMEMCKDKLLPLGSNISIFKNSLPAFIDAVLGPVPTSIAKWKVLIELWRQIWLSRNKLVYEGKGVDTTVWLCARLA</sequence>
<dbReference type="PANTHER" id="PTHR33116">
    <property type="entry name" value="REVERSE TRANSCRIPTASE ZINC-BINDING DOMAIN-CONTAINING PROTEIN-RELATED-RELATED"/>
    <property type="match status" value="1"/>
</dbReference>
<keyword evidence="3" id="KW-1185">Reference proteome</keyword>
<accession>A0ABD1YTT1</accession>
<dbReference type="Proteomes" id="UP001605036">
    <property type="component" value="Unassembled WGS sequence"/>
</dbReference>
<name>A0ABD1YTT1_9MARC</name>
<protein>
    <recommendedName>
        <fullName evidence="1">Reverse transcriptase zinc-binding domain-containing protein</fullName>
    </recommendedName>
</protein>
<reference evidence="2 3" key="1">
    <citation type="submission" date="2024-09" db="EMBL/GenBank/DDBJ databases">
        <title>Chromosome-scale assembly of Riccia fluitans.</title>
        <authorList>
            <person name="Paukszto L."/>
            <person name="Sawicki J."/>
            <person name="Karawczyk K."/>
            <person name="Piernik-Szablinska J."/>
            <person name="Szczecinska M."/>
            <person name="Mazdziarz M."/>
        </authorList>
    </citation>
    <scope>NUCLEOTIDE SEQUENCE [LARGE SCALE GENOMIC DNA]</scope>
    <source>
        <strain evidence="2">Rf_01</strain>
        <tissue evidence="2">Aerial parts of the thallus</tissue>
    </source>
</reference>
<evidence type="ECO:0000313" key="2">
    <source>
        <dbReference type="EMBL" id="KAL2633895.1"/>
    </source>
</evidence>